<feature type="transmembrane region" description="Helical" evidence="5">
    <location>
        <begin position="64"/>
        <end position="92"/>
    </location>
</feature>
<feature type="transmembrane region" description="Helical" evidence="5">
    <location>
        <begin position="182"/>
        <end position="199"/>
    </location>
</feature>
<keyword evidence="2 5" id="KW-0812">Transmembrane</keyword>
<sequence length="276" mass="30948">MSGKALAQELRASWAFIERNFNFTKRYWKWEVVFFVYTIANSVTMGFIGKGVESFSGIELNTSYLILYMLLGSILWGYLSILFEIVAETVAWERWEETIEYTFMAPVRRATHLLSTCGYAILYGILRSGLILLVVSVFFDLDLSSANLLSAAGILAVSSFSFVGLGIVAAVLPLISPEKGVQVVHIFQALLLMFSGVYYEIDVLPVWMQQVGKLSPATYALRGMRASILEGKTMLEMSNDVWPLIFLGALLLPSGLLFFRRMESWAKRKGVLKRSG</sequence>
<dbReference type="InterPro" id="IPR013525">
    <property type="entry name" value="ABC2_TM"/>
</dbReference>
<dbReference type="AlphaFoldDB" id="A0A101H1T9"/>
<comment type="subcellular location">
    <subcellularLocation>
        <location evidence="5">Cell membrane</location>
        <topology evidence="5">Multi-pass membrane protein</topology>
    </subcellularLocation>
    <subcellularLocation>
        <location evidence="1">Membrane</location>
        <topology evidence="1">Multi-pass membrane protein</topology>
    </subcellularLocation>
</comment>
<dbReference type="EMBL" id="LGGH01000039">
    <property type="protein sequence ID" value="KUK68085.1"/>
    <property type="molecule type" value="Genomic_DNA"/>
</dbReference>
<dbReference type="Proteomes" id="UP000054260">
    <property type="component" value="Unassembled WGS sequence"/>
</dbReference>
<dbReference type="InterPro" id="IPR051784">
    <property type="entry name" value="Nod_factor_ABC_transporter"/>
</dbReference>
<reference evidence="7 12" key="3">
    <citation type="journal article" date="2018" name="Nat. Biotechnol.">
        <title>A standardized bacterial taxonomy based on genome phylogeny substantially revises the tree of life.</title>
        <authorList>
            <person name="Parks D.H."/>
            <person name="Chuvochina M."/>
            <person name="Waite D.W."/>
            <person name="Rinke C."/>
            <person name="Skarshewski A."/>
            <person name="Chaumeil P.A."/>
            <person name="Hugenholtz P."/>
        </authorList>
    </citation>
    <scope>NUCLEOTIDE SEQUENCE [LARGE SCALE GENOMIC DNA]</scope>
    <source>
        <strain evidence="7">UBA9905</strain>
    </source>
</reference>
<dbReference type="InterPro" id="IPR000412">
    <property type="entry name" value="ABC_2_transport"/>
</dbReference>
<accession>A0A101H1T9</accession>
<evidence type="ECO:0000313" key="10">
    <source>
        <dbReference type="Proteomes" id="UP000054260"/>
    </source>
</evidence>
<feature type="transmembrane region" description="Helical" evidence="5">
    <location>
        <begin position="32"/>
        <end position="52"/>
    </location>
</feature>
<feature type="domain" description="ABC transmembrane type-2" evidence="6">
    <location>
        <begin position="32"/>
        <end position="262"/>
    </location>
</feature>
<gene>
    <name evidence="7" type="ORF">DIT26_02120</name>
    <name evidence="8" type="ORF">XD86_0407</name>
    <name evidence="9" type="ORF">XE02_0766</name>
</gene>
<keyword evidence="3 5" id="KW-1133">Transmembrane helix</keyword>
<keyword evidence="5" id="KW-1003">Cell membrane</keyword>
<evidence type="ECO:0000256" key="3">
    <source>
        <dbReference type="ARBA" id="ARBA00022989"/>
    </source>
</evidence>
<feature type="transmembrane region" description="Helical" evidence="5">
    <location>
        <begin position="241"/>
        <end position="259"/>
    </location>
</feature>
<evidence type="ECO:0000256" key="2">
    <source>
        <dbReference type="ARBA" id="ARBA00022692"/>
    </source>
</evidence>
<feature type="transmembrane region" description="Helical" evidence="5">
    <location>
        <begin position="151"/>
        <end position="175"/>
    </location>
</feature>
<evidence type="ECO:0000313" key="12">
    <source>
        <dbReference type="Proteomes" id="UP000264215"/>
    </source>
</evidence>
<feature type="transmembrane region" description="Helical" evidence="5">
    <location>
        <begin position="113"/>
        <end position="139"/>
    </location>
</feature>
<dbReference type="PIRSF" id="PIRSF006648">
    <property type="entry name" value="DrrB"/>
    <property type="match status" value="1"/>
</dbReference>
<evidence type="ECO:0000313" key="9">
    <source>
        <dbReference type="EMBL" id="KUK89962.1"/>
    </source>
</evidence>
<dbReference type="Proteomes" id="UP000264215">
    <property type="component" value="Unassembled WGS sequence"/>
</dbReference>
<dbReference type="Pfam" id="PF01061">
    <property type="entry name" value="ABC2_membrane"/>
    <property type="match status" value="1"/>
</dbReference>
<evidence type="ECO:0000313" key="8">
    <source>
        <dbReference type="EMBL" id="KUK68085.1"/>
    </source>
</evidence>
<protein>
    <recommendedName>
        <fullName evidence="5">Transport permease protein</fullName>
    </recommendedName>
</protein>
<dbReference type="GO" id="GO:0140359">
    <property type="term" value="F:ABC-type transporter activity"/>
    <property type="evidence" value="ECO:0007669"/>
    <property type="project" value="InterPro"/>
</dbReference>
<keyword evidence="5" id="KW-0813">Transport</keyword>
<reference evidence="8" key="1">
    <citation type="journal article" date="2015" name="MBio">
        <title>Genome-resolved metagenomic analysis reveals roles for candidate phyla and other microbial community members in biogeochemical transformations in oil reservoirs.</title>
        <authorList>
            <person name="Hu P."/>
            <person name="Tom L."/>
            <person name="Singh A."/>
            <person name="Thomas B.C."/>
            <person name="Baker B.J."/>
            <person name="Piceno Y.M."/>
            <person name="Andersen G.L."/>
            <person name="Banfield J.F."/>
        </authorList>
    </citation>
    <scope>NUCLEOTIDE SEQUENCE [LARGE SCALE GENOMIC DNA]</scope>
    <source>
        <strain evidence="8">46_47</strain>
        <strain evidence="9">46_70</strain>
    </source>
</reference>
<evidence type="ECO:0000313" key="7">
    <source>
        <dbReference type="EMBL" id="HCO69376.1"/>
    </source>
</evidence>
<organism evidence="8 10">
    <name type="scientific">Mesotoga infera</name>
    <dbReference type="NCBI Taxonomy" id="1236046"/>
    <lineage>
        <taxon>Bacteria</taxon>
        <taxon>Thermotogati</taxon>
        <taxon>Thermotogota</taxon>
        <taxon>Thermotogae</taxon>
        <taxon>Kosmotogales</taxon>
        <taxon>Kosmotogaceae</taxon>
        <taxon>Mesotoga</taxon>
    </lineage>
</organism>
<dbReference type="EMBL" id="DQBS01000054">
    <property type="protein sequence ID" value="HCO69376.1"/>
    <property type="molecule type" value="Genomic_DNA"/>
</dbReference>
<proteinExistence type="inferred from homology"/>
<dbReference type="Proteomes" id="UP000055014">
    <property type="component" value="Unassembled WGS sequence"/>
</dbReference>
<evidence type="ECO:0000256" key="5">
    <source>
        <dbReference type="RuleBase" id="RU361157"/>
    </source>
</evidence>
<evidence type="ECO:0000259" key="6">
    <source>
        <dbReference type="PROSITE" id="PS51012"/>
    </source>
</evidence>
<evidence type="ECO:0000256" key="4">
    <source>
        <dbReference type="ARBA" id="ARBA00023136"/>
    </source>
</evidence>
<dbReference type="GO" id="GO:0043190">
    <property type="term" value="C:ATP-binding cassette (ABC) transporter complex"/>
    <property type="evidence" value="ECO:0007669"/>
    <property type="project" value="InterPro"/>
</dbReference>
<dbReference type="PANTHER" id="PTHR43229:SF6">
    <property type="entry name" value="ABC-TYPE MULTIDRUG TRANSPORT SYSTEM, PERMEASE COMPONENT"/>
    <property type="match status" value="1"/>
</dbReference>
<evidence type="ECO:0000256" key="1">
    <source>
        <dbReference type="ARBA" id="ARBA00004141"/>
    </source>
</evidence>
<comment type="similarity">
    <text evidence="5">Belongs to the ABC-2 integral membrane protein family.</text>
</comment>
<dbReference type="PANTHER" id="PTHR43229">
    <property type="entry name" value="NODULATION PROTEIN J"/>
    <property type="match status" value="1"/>
</dbReference>
<keyword evidence="4 5" id="KW-0472">Membrane</keyword>
<dbReference type="PROSITE" id="PS51012">
    <property type="entry name" value="ABC_TM2"/>
    <property type="match status" value="1"/>
</dbReference>
<dbReference type="InterPro" id="IPR047817">
    <property type="entry name" value="ABC2_TM_bact-type"/>
</dbReference>
<dbReference type="PATRIC" id="fig|1236046.5.peg.363"/>
<name>A0A101H1T9_9BACT</name>
<dbReference type="EMBL" id="LGGW01000059">
    <property type="protein sequence ID" value="KUK89962.1"/>
    <property type="molecule type" value="Genomic_DNA"/>
</dbReference>
<evidence type="ECO:0000313" key="11">
    <source>
        <dbReference type="Proteomes" id="UP000055014"/>
    </source>
</evidence>
<comment type="caution">
    <text evidence="8">The sequence shown here is derived from an EMBL/GenBank/DDBJ whole genome shotgun (WGS) entry which is preliminary data.</text>
</comment>
<reference evidence="10 11" key="2">
    <citation type="journal article" date="2015" name="MBio">
        <title>Genome-Resolved Metagenomic Analysis Reveals Roles for Candidate Phyla and Other Microbial Community Members in Biogeochemical Transformations in Oil Reservoirs.</title>
        <authorList>
            <person name="Hu P."/>
            <person name="Tom L."/>
            <person name="Singh A."/>
            <person name="Thomas B.C."/>
            <person name="Baker B.J."/>
            <person name="Piceno Y.M."/>
            <person name="Andersen G.L."/>
            <person name="Banfield J.F."/>
        </authorList>
    </citation>
    <scope>NUCLEOTIDE SEQUENCE [LARGE SCALE GENOMIC DNA]</scope>
</reference>